<dbReference type="RefSeq" id="WP_184951111.1">
    <property type="nucleotide sequence ID" value="NZ_BOMC01000078.1"/>
</dbReference>
<gene>
    <name evidence="1" type="ORF">BKA14_002538</name>
</gene>
<reference evidence="1 2" key="1">
    <citation type="submission" date="2020-08" db="EMBL/GenBank/DDBJ databases">
        <title>Sequencing the genomes of 1000 actinobacteria strains.</title>
        <authorList>
            <person name="Klenk H.-P."/>
        </authorList>
    </citation>
    <scope>NUCLEOTIDE SEQUENCE [LARGE SCALE GENOMIC DNA]</scope>
    <source>
        <strain evidence="1 2">DSM 45518</strain>
    </source>
</reference>
<keyword evidence="2" id="KW-1185">Reference proteome</keyword>
<dbReference type="AlphaFoldDB" id="A0A7W7CS80"/>
<accession>A0A7W7CS80</accession>
<protein>
    <submittedName>
        <fullName evidence="1">Uncharacterized protein</fullName>
    </submittedName>
</protein>
<comment type="caution">
    <text evidence="1">The sequence shown here is derived from an EMBL/GenBank/DDBJ whole genome shotgun (WGS) entry which is preliminary data.</text>
</comment>
<dbReference type="EMBL" id="JACHMF010000001">
    <property type="protein sequence ID" value="MBB4692390.1"/>
    <property type="molecule type" value="Genomic_DNA"/>
</dbReference>
<proteinExistence type="predicted"/>
<name>A0A7W7CS80_9ACTN</name>
<evidence type="ECO:0000313" key="1">
    <source>
        <dbReference type="EMBL" id="MBB4692390.1"/>
    </source>
</evidence>
<dbReference type="Proteomes" id="UP000542742">
    <property type="component" value="Unassembled WGS sequence"/>
</dbReference>
<organism evidence="1 2">
    <name type="scientific">Paractinoplanes abujensis</name>
    <dbReference type="NCBI Taxonomy" id="882441"/>
    <lineage>
        <taxon>Bacteria</taxon>
        <taxon>Bacillati</taxon>
        <taxon>Actinomycetota</taxon>
        <taxon>Actinomycetes</taxon>
        <taxon>Micromonosporales</taxon>
        <taxon>Micromonosporaceae</taxon>
        <taxon>Paractinoplanes</taxon>
    </lineage>
</organism>
<evidence type="ECO:0000313" key="2">
    <source>
        <dbReference type="Proteomes" id="UP000542742"/>
    </source>
</evidence>
<sequence length="67" mass="7755">MRQMMDVYLLATVRMKELQREAALRPRSPRDEKPPVGRPRIVLAQWLMAGARRLWPEAGRDVAGVTR</sequence>